<keyword evidence="4 6" id="KW-1133">Transmembrane helix</keyword>
<gene>
    <name evidence="8" type="ORF">MNBD_ACTINO02-1375</name>
</gene>
<evidence type="ECO:0000313" key="8">
    <source>
        <dbReference type="EMBL" id="VAV99913.1"/>
    </source>
</evidence>
<evidence type="ECO:0000259" key="7">
    <source>
        <dbReference type="PROSITE" id="PS50850"/>
    </source>
</evidence>
<evidence type="ECO:0000256" key="4">
    <source>
        <dbReference type="ARBA" id="ARBA00022989"/>
    </source>
</evidence>
<dbReference type="InterPro" id="IPR050189">
    <property type="entry name" value="MFS_Efflux_Transporters"/>
</dbReference>
<dbReference type="InterPro" id="IPR020846">
    <property type="entry name" value="MFS_dom"/>
</dbReference>
<reference evidence="8" key="1">
    <citation type="submission" date="2018-06" db="EMBL/GenBank/DDBJ databases">
        <authorList>
            <person name="Zhirakovskaya E."/>
        </authorList>
    </citation>
    <scope>NUCLEOTIDE SEQUENCE</scope>
</reference>
<dbReference type="GO" id="GO:0022857">
    <property type="term" value="F:transmembrane transporter activity"/>
    <property type="evidence" value="ECO:0007669"/>
    <property type="project" value="InterPro"/>
</dbReference>
<evidence type="ECO:0000256" key="5">
    <source>
        <dbReference type="ARBA" id="ARBA00023136"/>
    </source>
</evidence>
<proteinExistence type="predicted"/>
<feature type="transmembrane region" description="Helical" evidence="6">
    <location>
        <begin position="170"/>
        <end position="191"/>
    </location>
</feature>
<dbReference type="InterPro" id="IPR011701">
    <property type="entry name" value="MFS"/>
</dbReference>
<evidence type="ECO:0000256" key="3">
    <source>
        <dbReference type="ARBA" id="ARBA00022692"/>
    </source>
</evidence>
<accession>A0A3B0STV6</accession>
<dbReference type="AlphaFoldDB" id="A0A3B0STV6"/>
<evidence type="ECO:0000256" key="2">
    <source>
        <dbReference type="ARBA" id="ARBA00022475"/>
    </source>
</evidence>
<keyword evidence="2" id="KW-1003">Cell membrane</keyword>
<evidence type="ECO:0000256" key="1">
    <source>
        <dbReference type="ARBA" id="ARBA00004651"/>
    </source>
</evidence>
<sequence>PYEKRARVLGIVEMTWAGGFFIGAPVAGWLISSWGWRTPFWVFAGVSLVALVLFRSFLEPERTDHRERSDRKLVLDRSAVGFLIVSICFMASAELMFISLGAWLEDDFAVKIAGLGGIAAVIGIAELTGEGGTIGLTDRIGKRNALLLGMTIAALGFGSIPLVGDGLVPGLAALFVGIVGFEFTIVSAIPFATEIRPMARTRFLSLMTLAAGIGRAAGAFAGARLYTAFGFAGDAWVAAGLNVVGIAVVLTLIHPDTAGPAKHIDVATAS</sequence>
<feature type="domain" description="Major facilitator superfamily (MFS) profile" evidence="7">
    <location>
        <begin position="1"/>
        <end position="257"/>
    </location>
</feature>
<dbReference type="EMBL" id="UOEK01000175">
    <property type="protein sequence ID" value="VAV99913.1"/>
    <property type="molecule type" value="Genomic_DNA"/>
</dbReference>
<organism evidence="8">
    <name type="scientific">hydrothermal vent metagenome</name>
    <dbReference type="NCBI Taxonomy" id="652676"/>
    <lineage>
        <taxon>unclassified sequences</taxon>
        <taxon>metagenomes</taxon>
        <taxon>ecological metagenomes</taxon>
    </lineage>
</organism>
<dbReference type="GO" id="GO:0005886">
    <property type="term" value="C:plasma membrane"/>
    <property type="evidence" value="ECO:0007669"/>
    <property type="project" value="UniProtKB-SubCell"/>
</dbReference>
<name>A0A3B0STV6_9ZZZZ</name>
<feature type="transmembrane region" description="Helical" evidence="6">
    <location>
        <begin position="235"/>
        <end position="253"/>
    </location>
</feature>
<keyword evidence="5 6" id="KW-0472">Membrane</keyword>
<protein>
    <recommendedName>
        <fullName evidence="7">Major facilitator superfamily (MFS) profile domain-containing protein</fullName>
    </recommendedName>
</protein>
<dbReference type="Gene3D" id="1.20.1250.20">
    <property type="entry name" value="MFS general substrate transporter like domains"/>
    <property type="match status" value="2"/>
</dbReference>
<comment type="subcellular location">
    <subcellularLocation>
        <location evidence="1">Cell membrane</location>
        <topology evidence="1">Multi-pass membrane protein</topology>
    </subcellularLocation>
</comment>
<feature type="transmembrane region" description="Helical" evidence="6">
    <location>
        <begin position="203"/>
        <end position="223"/>
    </location>
</feature>
<dbReference type="SUPFAM" id="SSF103473">
    <property type="entry name" value="MFS general substrate transporter"/>
    <property type="match status" value="1"/>
</dbReference>
<dbReference type="InterPro" id="IPR036259">
    <property type="entry name" value="MFS_trans_sf"/>
</dbReference>
<dbReference type="PANTHER" id="PTHR43124:SF10">
    <property type="entry name" value="PURINE EFFLUX PUMP PBUE"/>
    <property type="match status" value="1"/>
</dbReference>
<feature type="transmembrane region" description="Helical" evidence="6">
    <location>
        <begin position="145"/>
        <end position="164"/>
    </location>
</feature>
<feature type="transmembrane region" description="Helical" evidence="6">
    <location>
        <begin position="79"/>
        <end position="102"/>
    </location>
</feature>
<evidence type="ECO:0000256" key="6">
    <source>
        <dbReference type="SAM" id="Phobius"/>
    </source>
</evidence>
<feature type="transmembrane region" description="Helical" evidence="6">
    <location>
        <begin position="12"/>
        <end position="32"/>
    </location>
</feature>
<dbReference type="PROSITE" id="PS50850">
    <property type="entry name" value="MFS"/>
    <property type="match status" value="1"/>
</dbReference>
<feature type="non-terminal residue" evidence="8">
    <location>
        <position position="1"/>
    </location>
</feature>
<keyword evidence="3 6" id="KW-0812">Transmembrane</keyword>
<feature type="transmembrane region" description="Helical" evidence="6">
    <location>
        <begin position="38"/>
        <end position="58"/>
    </location>
</feature>
<dbReference type="Pfam" id="PF07690">
    <property type="entry name" value="MFS_1"/>
    <property type="match status" value="1"/>
</dbReference>
<dbReference type="PANTHER" id="PTHR43124">
    <property type="entry name" value="PURINE EFFLUX PUMP PBUE"/>
    <property type="match status" value="1"/>
</dbReference>